<evidence type="ECO:0000313" key="3">
    <source>
        <dbReference type="Proteomes" id="UP000315677"/>
    </source>
</evidence>
<gene>
    <name evidence="2" type="ORF">FB558_6343</name>
</gene>
<accession>A0A543D9U2</accession>
<name>A0A543D9U2_9PSEU</name>
<proteinExistence type="predicted"/>
<dbReference type="EMBL" id="VFPA01000004">
    <property type="protein sequence ID" value="TQM06101.1"/>
    <property type="molecule type" value="Genomic_DNA"/>
</dbReference>
<dbReference type="AlphaFoldDB" id="A0A543D9U2"/>
<sequence length="50" mass="5159">MGVTGTGVARLGAQSIAAGVLLVQARRRRPRDGGPARGNAGWGRINYPPC</sequence>
<dbReference type="Proteomes" id="UP000315677">
    <property type="component" value="Unassembled WGS sequence"/>
</dbReference>
<dbReference type="RefSeq" id="WP_170231619.1">
    <property type="nucleotide sequence ID" value="NZ_VFPA01000004.1"/>
</dbReference>
<protein>
    <submittedName>
        <fullName evidence="2">Uncharacterized protein</fullName>
    </submittedName>
</protein>
<comment type="caution">
    <text evidence="2">The sequence shown here is derived from an EMBL/GenBank/DDBJ whole genome shotgun (WGS) entry which is preliminary data.</text>
</comment>
<reference evidence="2 3" key="1">
    <citation type="submission" date="2019-06" db="EMBL/GenBank/DDBJ databases">
        <title>Sequencing the genomes of 1000 actinobacteria strains.</title>
        <authorList>
            <person name="Klenk H.-P."/>
        </authorList>
    </citation>
    <scope>NUCLEOTIDE SEQUENCE [LARGE SCALE GENOMIC DNA]</scope>
    <source>
        <strain evidence="2 3">DSM 45301</strain>
    </source>
</reference>
<evidence type="ECO:0000313" key="2">
    <source>
        <dbReference type="EMBL" id="TQM06101.1"/>
    </source>
</evidence>
<organism evidence="2 3">
    <name type="scientific">Pseudonocardia kunmingensis</name>
    <dbReference type="NCBI Taxonomy" id="630975"/>
    <lineage>
        <taxon>Bacteria</taxon>
        <taxon>Bacillati</taxon>
        <taxon>Actinomycetota</taxon>
        <taxon>Actinomycetes</taxon>
        <taxon>Pseudonocardiales</taxon>
        <taxon>Pseudonocardiaceae</taxon>
        <taxon>Pseudonocardia</taxon>
    </lineage>
</organism>
<evidence type="ECO:0000256" key="1">
    <source>
        <dbReference type="SAM" id="MobiDB-lite"/>
    </source>
</evidence>
<feature type="region of interest" description="Disordered" evidence="1">
    <location>
        <begin position="27"/>
        <end position="50"/>
    </location>
</feature>
<keyword evidence="3" id="KW-1185">Reference proteome</keyword>